<keyword evidence="2" id="KW-1185">Reference proteome</keyword>
<evidence type="ECO:0000313" key="1">
    <source>
        <dbReference type="EMBL" id="KAK1386647.1"/>
    </source>
</evidence>
<dbReference type="Proteomes" id="UP001237642">
    <property type="component" value="Unassembled WGS sequence"/>
</dbReference>
<sequence>MAKKLGSRHGGFNKLPDELVIRIFTKLSSSGDEKHHDSRADLKALVPCLYVSKRFNALACLVPTSLSIEYPSITMLYQYHRIILNKFKYIRSLQITHSSDVLSESIPASIMWGAAFRPHGYCFALVSYKGIFLRHVDPQDATLKDDKYHEPILRYIGGMIRLHHMLVSSIKDHRCLRRVMVTDSHNHGTLTLEEDMLAELRNCTTTNLEHVLVRDRLGYANELVVPENGFQVVLTDVCFCIIEWQDKVIDDGIQADEDVRGIPADIPQSLCQYKNFCLKYMLETLLKDPVKMEVNNHSKDVLQLVSYIKSDGNLPRDHY</sequence>
<dbReference type="AlphaFoldDB" id="A0AAD8IIY9"/>
<dbReference type="SUPFAM" id="SSF81383">
    <property type="entry name" value="F-box domain"/>
    <property type="match status" value="1"/>
</dbReference>
<evidence type="ECO:0008006" key="3">
    <source>
        <dbReference type="Google" id="ProtNLM"/>
    </source>
</evidence>
<reference evidence="1" key="2">
    <citation type="submission" date="2023-05" db="EMBL/GenBank/DDBJ databases">
        <authorList>
            <person name="Schelkunov M.I."/>
        </authorList>
    </citation>
    <scope>NUCLEOTIDE SEQUENCE</scope>
    <source>
        <strain evidence="1">Hsosn_3</strain>
        <tissue evidence="1">Leaf</tissue>
    </source>
</reference>
<comment type="caution">
    <text evidence="1">The sequence shown here is derived from an EMBL/GenBank/DDBJ whole genome shotgun (WGS) entry which is preliminary data.</text>
</comment>
<protein>
    <recommendedName>
        <fullName evidence="3">F-box domain-containing protein</fullName>
    </recommendedName>
</protein>
<evidence type="ECO:0000313" key="2">
    <source>
        <dbReference type="Proteomes" id="UP001237642"/>
    </source>
</evidence>
<organism evidence="1 2">
    <name type="scientific">Heracleum sosnowskyi</name>
    <dbReference type="NCBI Taxonomy" id="360622"/>
    <lineage>
        <taxon>Eukaryota</taxon>
        <taxon>Viridiplantae</taxon>
        <taxon>Streptophyta</taxon>
        <taxon>Embryophyta</taxon>
        <taxon>Tracheophyta</taxon>
        <taxon>Spermatophyta</taxon>
        <taxon>Magnoliopsida</taxon>
        <taxon>eudicotyledons</taxon>
        <taxon>Gunneridae</taxon>
        <taxon>Pentapetalae</taxon>
        <taxon>asterids</taxon>
        <taxon>campanulids</taxon>
        <taxon>Apiales</taxon>
        <taxon>Apiaceae</taxon>
        <taxon>Apioideae</taxon>
        <taxon>apioid superclade</taxon>
        <taxon>Tordylieae</taxon>
        <taxon>Tordyliinae</taxon>
        <taxon>Heracleum</taxon>
    </lineage>
</organism>
<dbReference type="PANTHER" id="PTHR31215">
    <property type="entry name" value="OS05G0510400 PROTEIN-RELATED"/>
    <property type="match status" value="1"/>
</dbReference>
<proteinExistence type="predicted"/>
<dbReference type="InterPro" id="IPR044809">
    <property type="entry name" value="AUF1-like"/>
</dbReference>
<dbReference type="InterPro" id="IPR036047">
    <property type="entry name" value="F-box-like_dom_sf"/>
</dbReference>
<reference evidence="1" key="1">
    <citation type="submission" date="2023-02" db="EMBL/GenBank/DDBJ databases">
        <title>Genome of toxic invasive species Heracleum sosnowskyi carries increased number of genes despite the absence of recent whole-genome duplications.</title>
        <authorList>
            <person name="Schelkunov M."/>
            <person name="Shtratnikova V."/>
            <person name="Makarenko M."/>
            <person name="Klepikova A."/>
            <person name="Omelchenko D."/>
            <person name="Novikova G."/>
            <person name="Obukhova E."/>
            <person name="Bogdanov V."/>
            <person name="Penin A."/>
            <person name="Logacheva M."/>
        </authorList>
    </citation>
    <scope>NUCLEOTIDE SEQUENCE</scope>
    <source>
        <strain evidence="1">Hsosn_3</strain>
        <tissue evidence="1">Leaf</tissue>
    </source>
</reference>
<name>A0AAD8IIY9_9APIA</name>
<accession>A0AAD8IIY9</accession>
<dbReference type="EMBL" id="JAUIZM010000004">
    <property type="protein sequence ID" value="KAK1386647.1"/>
    <property type="molecule type" value="Genomic_DNA"/>
</dbReference>
<gene>
    <name evidence="1" type="ORF">POM88_014825</name>
</gene>